<dbReference type="Proteomes" id="UP000553776">
    <property type="component" value="Unassembled WGS sequence"/>
</dbReference>
<evidence type="ECO:0000313" key="1">
    <source>
        <dbReference type="EMBL" id="MBB6693058.1"/>
    </source>
</evidence>
<comment type="caution">
    <text evidence="1">The sequence shown here is derived from an EMBL/GenBank/DDBJ whole genome shotgun (WGS) entry which is preliminary data.</text>
</comment>
<evidence type="ECO:0000313" key="2">
    <source>
        <dbReference type="Proteomes" id="UP000553776"/>
    </source>
</evidence>
<accession>A0A841U1K1</accession>
<reference evidence="1 2" key="1">
    <citation type="submission" date="2020-08" db="EMBL/GenBank/DDBJ databases">
        <title>Cohnella phylogeny.</title>
        <authorList>
            <person name="Dunlap C."/>
        </authorList>
    </citation>
    <scope>NUCLEOTIDE SEQUENCE [LARGE SCALE GENOMIC DNA]</scope>
    <source>
        <strain evidence="1 2">DSM 25239</strain>
    </source>
</reference>
<name>A0A841U1K1_9BACL</name>
<gene>
    <name evidence="1" type="ORF">H7B90_16765</name>
</gene>
<protein>
    <recommendedName>
        <fullName evidence="3">YgiT-type zinc finger domain-containing protein</fullName>
    </recommendedName>
</protein>
<sequence length="136" mass="15150">MLKRCTCGHAMKLILRTVIHARKVSITNVPVYSCEQCPRNEVFPGVKEDLGRLVGRLGSDPKPQHIPFDEVHEWAGVLREALARKKPLQAVSVASIAEERTNELLDLMLIASSVGDEAWMAELKSRLSQLSAQYIS</sequence>
<proteinExistence type="predicted"/>
<organism evidence="1 2">
    <name type="scientific">Cohnella xylanilytica</name>
    <dbReference type="NCBI Taxonomy" id="557555"/>
    <lineage>
        <taxon>Bacteria</taxon>
        <taxon>Bacillati</taxon>
        <taxon>Bacillota</taxon>
        <taxon>Bacilli</taxon>
        <taxon>Bacillales</taxon>
        <taxon>Paenibacillaceae</taxon>
        <taxon>Cohnella</taxon>
    </lineage>
</organism>
<dbReference type="AlphaFoldDB" id="A0A841U1K1"/>
<dbReference type="RefSeq" id="WP_185137038.1">
    <property type="nucleotide sequence ID" value="NZ_BORM01000042.1"/>
</dbReference>
<evidence type="ECO:0008006" key="3">
    <source>
        <dbReference type="Google" id="ProtNLM"/>
    </source>
</evidence>
<keyword evidence="2" id="KW-1185">Reference proteome</keyword>
<dbReference type="EMBL" id="JACJVR010000064">
    <property type="protein sequence ID" value="MBB6693058.1"/>
    <property type="molecule type" value="Genomic_DNA"/>
</dbReference>